<keyword evidence="1" id="KW-0472">Membrane</keyword>
<keyword evidence="1" id="KW-0812">Transmembrane</keyword>
<sequence length="87" mass="9187">MIEAIITIILAIAIAATIYFLLKKAMTLVINAVVGLITLYLLNVFQVLSWFGAPDIGINLVTVLICAFGGLAGALILVLLHLLGIPV</sequence>
<name>A0ABT8M9U1_9EURY</name>
<dbReference type="EMBL" id="VCYH01000004">
    <property type="protein sequence ID" value="MDN7024692.1"/>
    <property type="molecule type" value="Genomic_DNA"/>
</dbReference>
<feature type="transmembrane region" description="Helical" evidence="1">
    <location>
        <begin position="29"/>
        <end position="51"/>
    </location>
</feature>
<organism evidence="2 3">
    <name type="scientific">Methanoculleus frigidifontis</name>
    <dbReference type="NCBI Taxonomy" id="2584085"/>
    <lineage>
        <taxon>Archaea</taxon>
        <taxon>Methanobacteriati</taxon>
        <taxon>Methanobacteriota</taxon>
        <taxon>Stenosarchaea group</taxon>
        <taxon>Methanomicrobia</taxon>
        <taxon>Methanomicrobiales</taxon>
        <taxon>Methanomicrobiaceae</taxon>
        <taxon>Methanoculleus</taxon>
    </lineage>
</organism>
<evidence type="ECO:0000256" key="1">
    <source>
        <dbReference type="SAM" id="Phobius"/>
    </source>
</evidence>
<feature type="transmembrane region" description="Helical" evidence="1">
    <location>
        <begin position="6"/>
        <end position="22"/>
    </location>
</feature>
<accession>A0ABT8M9U1</accession>
<dbReference type="Pfam" id="PF07441">
    <property type="entry name" value="BofA"/>
    <property type="match status" value="1"/>
</dbReference>
<dbReference type="RefSeq" id="WP_301663808.1">
    <property type="nucleotide sequence ID" value="NZ_VCYH01000004.1"/>
</dbReference>
<evidence type="ECO:0000313" key="3">
    <source>
        <dbReference type="Proteomes" id="UP001168338"/>
    </source>
</evidence>
<comment type="caution">
    <text evidence="2">The sequence shown here is derived from an EMBL/GenBank/DDBJ whole genome shotgun (WGS) entry which is preliminary data.</text>
</comment>
<feature type="transmembrane region" description="Helical" evidence="1">
    <location>
        <begin position="57"/>
        <end position="83"/>
    </location>
</feature>
<protein>
    <submittedName>
        <fullName evidence="2">SigmaK-factor processing regulatory BofA</fullName>
    </submittedName>
</protein>
<evidence type="ECO:0000313" key="2">
    <source>
        <dbReference type="EMBL" id="MDN7024692.1"/>
    </source>
</evidence>
<reference evidence="2" key="1">
    <citation type="submission" date="2019-05" db="EMBL/GenBank/DDBJ databases">
        <title>Methanoculleus sp. FWC-SCC1, a methanogenic archaeon isolated from deep marine cold seep.</title>
        <authorList>
            <person name="Chen Y.-W."/>
            <person name="Chen S.-C."/>
            <person name="Teng N.-H."/>
            <person name="Lai M.-C."/>
        </authorList>
    </citation>
    <scope>NUCLEOTIDE SEQUENCE</scope>
    <source>
        <strain evidence="2">FWC-SCC1</strain>
    </source>
</reference>
<dbReference type="Proteomes" id="UP001168338">
    <property type="component" value="Unassembled WGS sequence"/>
</dbReference>
<keyword evidence="1" id="KW-1133">Transmembrane helix</keyword>
<gene>
    <name evidence="2" type="ORF">FGU65_07295</name>
</gene>
<proteinExistence type="predicted"/>
<keyword evidence="3" id="KW-1185">Reference proteome</keyword>
<dbReference type="InterPro" id="IPR010001">
    <property type="entry name" value="BofA"/>
</dbReference>